<evidence type="ECO:0000256" key="1">
    <source>
        <dbReference type="SAM" id="Coils"/>
    </source>
</evidence>
<dbReference type="EMBL" id="CP003316">
    <property type="protein sequence ID" value="AFA38892.1"/>
    <property type="molecule type" value="Genomic_DNA"/>
</dbReference>
<dbReference type="KEGG" id="pog:Pogu_0865"/>
<gene>
    <name evidence="2" type="ordered locus">Pogu_0865</name>
</gene>
<name>H6Q9Q7_PYROT</name>
<dbReference type="Proteomes" id="UP000009062">
    <property type="component" value="Chromosome"/>
</dbReference>
<organism evidence="2 3">
    <name type="scientific">Pyrobaculum oguniense (strain DSM 13380 / JCM 10595 / TE7)</name>
    <dbReference type="NCBI Taxonomy" id="698757"/>
    <lineage>
        <taxon>Archaea</taxon>
        <taxon>Thermoproteota</taxon>
        <taxon>Thermoprotei</taxon>
        <taxon>Thermoproteales</taxon>
        <taxon>Thermoproteaceae</taxon>
        <taxon>Pyrobaculum</taxon>
    </lineage>
</organism>
<feature type="coiled-coil region" evidence="1">
    <location>
        <begin position="3"/>
        <end position="64"/>
    </location>
</feature>
<dbReference type="eggNOG" id="arCOG05651">
    <property type="taxonomic scope" value="Archaea"/>
</dbReference>
<evidence type="ECO:0000313" key="2">
    <source>
        <dbReference type="EMBL" id="AFA38892.1"/>
    </source>
</evidence>
<evidence type="ECO:0000313" key="3">
    <source>
        <dbReference type="Proteomes" id="UP000009062"/>
    </source>
</evidence>
<keyword evidence="1" id="KW-0175">Coiled coil</keyword>
<protein>
    <submittedName>
        <fullName evidence="2">Uncharacterized protein</fullName>
    </submittedName>
</protein>
<proteinExistence type="predicted"/>
<reference evidence="2 3" key="1">
    <citation type="journal article" date="2012" name="Stand. Genomic Sci.">
        <title>Complete genome sequence of Pyrobaculum oguniense.</title>
        <authorList>
            <person name="Bernick D.L."/>
            <person name="Karplus K."/>
            <person name="Lui L.M."/>
            <person name="Coker J.K."/>
            <person name="Murphy J.N."/>
            <person name="Chan P.P."/>
            <person name="Cozen A.E."/>
            <person name="Lowe T.M."/>
        </authorList>
    </citation>
    <scope>NUCLEOTIDE SEQUENCE [LARGE SCALE GENOMIC DNA]</scope>
    <source>
        <strain evidence="2 3">TE7</strain>
    </source>
</reference>
<accession>H6Q9Q7</accession>
<sequence length="64" mass="7284">MSILKRKQKKDEEEDELERILSELKQQDDEKSEAVSVTIQIAGLKELVKAIEKLAEAVNKCGEQ</sequence>
<keyword evidence="3" id="KW-1185">Reference proteome</keyword>
<dbReference type="AlphaFoldDB" id="H6Q9Q7"/>
<dbReference type="HOGENOM" id="CLU_191935_0_0_2"/>